<evidence type="ECO:0000256" key="1">
    <source>
        <dbReference type="SAM" id="SignalP"/>
    </source>
</evidence>
<keyword evidence="1" id="KW-0732">Signal</keyword>
<feature type="signal peptide" evidence="1">
    <location>
        <begin position="1"/>
        <end position="23"/>
    </location>
</feature>
<dbReference type="RefSeq" id="XP_013386681.1">
    <property type="nucleotide sequence ID" value="XM_013531227.2"/>
</dbReference>
<reference evidence="3 4" key="1">
    <citation type="submission" date="2025-04" db="UniProtKB">
        <authorList>
            <consortium name="RefSeq"/>
        </authorList>
    </citation>
    <scope>IDENTIFICATION</scope>
    <source>
        <tissue evidence="3 4">Gonads</tissue>
    </source>
</reference>
<evidence type="ECO:0000313" key="4">
    <source>
        <dbReference type="RefSeq" id="XP_013386681.1"/>
    </source>
</evidence>
<accession>A0A1S3HHI0</accession>
<gene>
    <name evidence="3" type="primary">LOC106154599</name>
    <name evidence="4" type="synonym">LOC106156120</name>
</gene>
<evidence type="ECO:0000313" key="2">
    <source>
        <dbReference type="Proteomes" id="UP000085678"/>
    </source>
</evidence>
<protein>
    <submittedName>
        <fullName evidence="3">Uncharacterized protein LOC106154599</fullName>
    </submittedName>
    <submittedName>
        <fullName evidence="4">Uncharacterized protein LOC106156120</fullName>
    </submittedName>
</protein>
<dbReference type="RefSeq" id="XP_013384449.1">
    <property type="nucleotide sequence ID" value="XM_013528995.1"/>
</dbReference>
<organism evidence="2 3">
    <name type="scientific">Lingula anatina</name>
    <name type="common">Brachiopod</name>
    <name type="synonym">Lingula unguis</name>
    <dbReference type="NCBI Taxonomy" id="7574"/>
    <lineage>
        <taxon>Eukaryota</taxon>
        <taxon>Metazoa</taxon>
        <taxon>Spiralia</taxon>
        <taxon>Lophotrochozoa</taxon>
        <taxon>Brachiopoda</taxon>
        <taxon>Linguliformea</taxon>
        <taxon>Lingulata</taxon>
        <taxon>Lingulida</taxon>
        <taxon>Linguloidea</taxon>
        <taxon>Lingulidae</taxon>
        <taxon>Lingula</taxon>
    </lineage>
</organism>
<name>A0A1S3HHI0_LINAN</name>
<dbReference type="GeneID" id="106154599"/>
<evidence type="ECO:0000313" key="3">
    <source>
        <dbReference type="RefSeq" id="XP_013384449.1"/>
    </source>
</evidence>
<dbReference type="GeneID" id="106156120"/>
<dbReference type="AlphaFoldDB" id="A0A1S3HHI0"/>
<dbReference type="Proteomes" id="UP000085678">
    <property type="component" value="Unplaced"/>
</dbReference>
<proteinExistence type="predicted"/>
<dbReference type="KEGG" id="lak:106154599"/>
<sequence length="114" mass="13207">MSGAKNIVQQLVFLCLCVCVLKASPLRREECRSERICQQQEACKFTSIRWQPNFRDLECRPNEYRDNVLSEVCGSCTCGPEHTCLPSKIASHQTDYVSCTWYCRPTPDEFYPEM</sequence>
<feature type="chain" id="PRO_5014545727" evidence="1">
    <location>
        <begin position="24"/>
        <end position="114"/>
    </location>
</feature>
<dbReference type="KEGG" id="lak:106156120"/>
<keyword evidence="2" id="KW-1185">Reference proteome</keyword>